<evidence type="ECO:0000256" key="1">
    <source>
        <dbReference type="SAM" id="MobiDB-lite"/>
    </source>
</evidence>
<feature type="transmembrane region" description="Helical" evidence="2">
    <location>
        <begin position="21"/>
        <end position="41"/>
    </location>
</feature>
<evidence type="ECO:0000313" key="3">
    <source>
        <dbReference type="EMBL" id="CAE6413842.1"/>
    </source>
</evidence>
<keyword evidence="2" id="KW-1133">Transmembrane helix</keyword>
<gene>
    <name evidence="3" type="ORF">RDB_LOCUS26827</name>
</gene>
<comment type="caution">
    <text evidence="3">The sequence shown here is derived from an EMBL/GenBank/DDBJ whole genome shotgun (WGS) entry which is preliminary data.</text>
</comment>
<organism evidence="3 4">
    <name type="scientific">Rhizoctonia solani</name>
    <dbReference type="NCBI Taxonomy" id="456999"/>
    <lineage>
        <taxon>Eukaryota</taxon>
        <taxon>Fungi</taxon>
        <taxon>Dikarya</taxon>
        <taxon>Basidiomycota</taxon>
        <taxon>Agaricomycotina</taxon>
        <taxon>Agaricomycetes</taxon>
        <taxon>Cantharellales</taxon>
        <taxon>Ceratobasidiaceae</taxon>
        <taxon>Rhizoctonia</taxon>
    </lineage>
</organism>
<evidence type="ECO:0000256" key="2">
    <source>
        <dbReference type="SAM" id="Phobius"/>
    </source>
</evidence>
<accession>A0A8H2WZC1</accession>
<feature type="region of interest" description="Disordered" evidence="1">
    <location>
        <begin position="510"/>
        <end position="532"/>
    </location>
</feature>
<dbReference type="Proteomes" id="UP000663841">
    <property type="component" value="Unassembled WGS sequence"/>
</dbReference>
<name>A0A8H2WZC1_9AGAM</name>
<dbReference type="AlphaFoldDB" id="A0A8H2WZC1"/>
<evidence type="ECO:0000313" key="4">
    <source>
        <dbReference type="Proteomes" id="UP000663841"/>
    </source>
</evidence>
<feature type="compositionally biased region" description="Basic and acidic residues" evidence="1">
    <location>
        <begin position="523"/>
        <end position="532"/>
    </location>
</feature>
<sequence>MKISPLQYAVQKEYTIPYLPHAFYVTLCLLLCIVIPVNIALVGSDVVTILKTDPTIVDNPWWMPGSWPDFLRPSIPQKCQPASITDDMNLRTNSSMPIFKYVLQRAYANKEVQLDPTNRIYPAPYLANKLSNCEVRTITLRMKIPAVTMKYQAKIYCTLEKDRSSDFEIPDEVVFTMTYNRADNPDLAPDDMFDYITSAVIPEPRNTSGRPQLIQSPLENLPIDPSSSNNVLAVLDGMYYDLSRAMWAQIGIWRWANNTVRYSTYVTEWIARTGDYCRSESMGFATCGNLTDIGRWLYFYGAPDDYYGEENAIVPFNITGTNSVIALRDAIMIDLGNAQASSNIYLNKTYFNEAIRIDPFHAEGASILTNLPGDDRINSSDYWNFCSAWACINTSWAEAFRSTAENQPLRNIVLPYQPNITLAPSVLRFRYLCPTFRRKSTSALLVSVFVATATMMGSLYTLFELYMPNAEAYYQKRQQAFARAINRNIEDQDDEEDHLVGIPMARTNTFDSSNTLYDPVSQTEKDKAERHD</sequence>
<feature type="transmembrane region" description="Helical" evidence="2">
    <location>
        <begin position="443"/>
        <end position="467"/>
    </location>
</feature>
<dbReference type="EMBL" id="CAJMWW010000067">
    <property type="protein sequence ID" value="CAE6413842.1"/>
    <property type="molecule type" value="Genomic_DNA"/>
</dbReference>
<proteinExistence type="predicted"/>
<protein>
    <submittedName>
        <fullName evidence="3">Uncharacterized protein</fullName>
    </submittedName>
</protein>
<keyword evidence="2" id="KW-0812">Transmembrane</keyword>
<feature type="compositionally biased region" description="Polar residues" evidence="1">
    <location>
        <begin position="510"/>
        <end position="522"/>
    </location>
</feature>
<reference evidence="3" key="1">
    <citation type="submission" date="2021-01" db="EMBL/GenBank/DDBJ databases">
        <authorList>
            <person name="Kaushik A."/>
        </authorList>
    </citation>
    <scope>NUCLEOTIDE SEQUENCE</scope>
    <source>
        <strain evidence="3">AG3-T5</strain>
    </source>
</reference>
<keyword evidence="2" id="KW-0472">Membrane</keyword>